<comment type="caution">
    <text evidence="11">The sequence shown here is derived from an EMBL/GenBank/DDBJ whole genome shotgun (WGS) entry which is preliminary data.</text>
</comment>
<evidence type="ECO:0000256" key="3">
    <source>
        <dbReference type="ARBA" id="ARBA00022475"/>
    </source>
</evidence>
<evidence type="ECO:0000256" key="6">
    <source>
        <dbReference type="ARBA" id="ARBA00023136"/>
    </source>
</evidence>
<keyword evidence="3" id="KW-1003">Cell membrane</keyword>
<sequence length="637" mass="68410">MSIKRKDLITVGVLLFGTILTMLNQNALNPALPVIMSDFGVNEVTVQWLVSAYSLANAVTIPLSAYLLGRFSVKRLFLGALILFTAGTIVGAAAPGFWIILVGRIFQAVGAGITMPMMFSVILLTFPREKRGSAMGIVTLAMCFAPAIGPILSGLLLAATGWRGLFLVICCLALLIIAIGAGKIDTDISFSRTSFDKPSVFLCAAGLLSLLYGFSTFSSASNTAVTIALMALGILLLGAFVRRQGKLEVPLLKIDVLKVRDFRVAVIIAMILQGTLISLNVIMPLYIQNTMGYPPLVTGLAMMPGALLGGAASIVAGRLFDRIGVRKCVVPGIIFVFVGTTSLLLLDLDAGILFIALIYTIFPVAQHFTQTPMNTWGINSLDDKVIQHGNALTNTLNQVSASFMTALLMTVNAMGAATVPQASPQVQRLTGQHYAFGFLSVISLAAVLVIIIFVRDRRGEASGKAAFVRESLPAGGSITLGSSAGSVMNTEPYYLLDTATVADAIKMLIEKKTGGLPIVDEDKRIKGFITDGDIMKYLGRNDGMMFDNALMIYRISDLEPFEQRIEELMKLNAADIAASKVISIDEETPMEAACTLFSRYHIKKLPVTREGRLTGTLSRADVVRSTMGRLVEISEER</sequence>
<keyword evidence="4 8" id="KW-0812">Transmembrane</keyword>
<feature type="transmembrane region" description="Helical" evidence="8">
    <location>
        <begin position="48"/>
        <end position="69"/>
    </location>
</feature>
<evidence type="ECO:0000259" key="9">
    <source>
        <dbReference type="PROSITE" id="PS50850"/>
    </source>
</evidence>
<dbReference type="PROSITE" id="PS50850">
    <property type="entry name" value="MFS"/>
    <property type="match status" value="1"/>
</dbReference>
<feature type="transmembrane region" description="Helical" evidence="8">
    <location>
        <begin position="293"/>
        <end position="316"/>
    </location>
</feature>
<dbReference type="PRINTS" id="PR01036">
    <property type="entry name" value="TCRTETB"/>
</dbReference>
<dbReference type="NCBIfam" id="TIGR00711">
    <property type="entry name" value="efflux_EmrB"/>
    <property type="match status" value="1"/>
</dbReference>
<feature type="domain" description="Major facilitator superfamily (MFS) profile" evidence="9">
    <location>
        <begin position="10"/>
        <end position="458"/>
    </location>
</feature>
<keyword evidence="2" id="KW-0813">Transport</keyword>
<dbReference type="SMART" id="SM00116">
    <property type="entry name" value="CBS"/>
    <property type="match status" value="2"/>
</dbReference>
<evidence type="ECO:0000259" key="10">
    <source>
        <dbReference type="PROSITE" id="PS51371"/>
    </source>
</evidence>
<dbReference type="Gene3D" id="3.10.580.10">
    <property type="entry name" value="CBS-domain"/>
    <property type="match status" value="1"/>
</dbReference>
<feature type="transmembrane region" description="Helical" evidence="8">
    <location>
        <begin position="328"/>
        <end position="346"/>
    </location>
</feature>
<keyword evidence="7" id="KW-0129">CBS domain</keyword>
<dbReference type="PANTHER" id="PTHR42718">
    <property type="entry name" value="MAJOR FACILITATOR SUPERFAMILY MULTIDRUG TRANSPORTER MFSC"/>
    <property type="match status" value="1"/>
</dbReference>
<evidence type="ECO:0000256" key="5">
    <source>
        <dbReference type="ARBA" id="ARBA00022989"/>
    </source>
</evidence>
<name>A0A9D1I0U8_9FIRM</name>
<evidence type="ECO:0000256" key="2">
    <source>
        <dbReference type="ARBA" id="ARBA00022448"/>
    </source>
</evidence>
<dbReference type="AlphaFoldDB" id="A0A9D1I0U8"/>
<proteinExistence type="predicted"/>
<accession>A0A9D1I0U8</accession>
<dbReference type="SUPFAM" id="SSF103473">
    <property type="entry name" value="MFS general substrate transporter"/>
    <property type="match status" value="1"/>
</dbReference>
<evidence type="ECO:0000313" key="11">
    <source>
        <dbReference type="EMBL" id="HIU25158.1"/>
    </source>
</evidence>
<keyword evidence="6 8" id="KW-0472">Membrane</keyword>
<dbReference type="Pfam" id="PF00571">
    <property type="entry name" value="CBS"/>
    <property type="match status" value="2"/>
</dbReference>
<gene>
    <name evidence="11" type="ORF">IAC50_01505</name>
</gene>
<keyword evidence="5 8" id="KW-1133">Transmembrane helix</keyword>
<reference evidence="11" key="2">
    <citation type="journal article" date="2021" name="PeerJ">
        <title>Extensive microbial diversity within the chicken gut microbiome revealed by metagenomics and culture.</title>
        <authorList>
            <person name="Gilroy R."/>
            <person name="Ravi A."/>
            <person name="Getino M."/>
            <person name="Pursley I."/>
            <person name="Horton D.L."/>
            <person name="Alikhan N.F."/>
            <person name="Baker D."/>
            <person name="Gharbi K."/>
            <person name="Hall N."/>
            <person name="Watson M."/>
            <person name="Adriaenssens E.M."/>
            <person name="Foster-Nyarko E."/>
            <person name="Jarju S."/>
            <person name="Secka A."/>
            <person name="Antonio M."/>
            <person name="Oren A."/>
            <person name="Chaudhuri R.R."/>
            <person name="La Ragione R."/>
            <person name="Hildebrand F."/>
            <person name="Pallen M.J."/>
        </authorList>
    </citation>
    <scope>NUCLEOTIDE SEQUENCE</scope>
    <source>
        <strain evidence="11">ChiHcec3-6078</strain>
    </source>
</reference>
<evidence type="ECO:0000256" key="1">
    <source>
        <dbReference type="ARBA" id="ARBA00004651"/>
    </source>
</evidence>
<comment type="subcellular location">
    <subcellularLocation>
        <location evidence="1">Cell membrane</location>
        <topology evidence="1">Multi-pass membrane protein</topology>
    </subcellularLocation>
</comment>
<dbReference type="GO" id="GO:0022857">
    <property type="term" value="F:transmembrane transporter activity"/>
    <property type="evidence" value="ECO:0007669"/>
    <property type="project" value="InterPro"/>
</dbReference>
<feature type="transmembrane region" description="Helical" evidence="8">
    <location>
        <begin position="7"/>
        <end position="28"/>
    </location>
</feature>
<dbReference type="InterPro" id="IPR011701">
    <property type="entry name" value="MFS"/>
</dbReference>
<dbReference type="Gene3D" id="1.20.1720.10">
    <property type="entry name" value="Multidrug resistance protein D"/>
    <property type="match status" value="1"/>
</dbReference>
<evidence type="ECO:0000256" key="4">
    <source>
        <dbReference type="ARBA" id="ARBA00022692"/>
    </source>
</evidence>
<reference evidence="11" key="1">
    <citation type="submission" date="2020-10" db="EMBL/GenBank/DDBJ databases">
        <authorList>
            <person name="Gilroy R."/>
        </authorList>
    </citation>
    <scope>NUCLEOTIDE SEQUENCE</scope>
    <source>
        <strain evidence="11">ChiHcec3-6078</strain>
    </source>
</reference>
<dbReference type="InterPro" id="IPR000644">
    <property type="entry name" value="CBS_dom"/>
</dbReference>
<dbReference type="InterPro" id="IPR004638">
    <property type="entry name" value="EmrB-like"/>
</dbReference>
<feature type="transmembrane region" description="Helical" evidence="8">
    <location>
        <begin position="76"/>
        <end position="99"/>
    </location>
</feature>
<feature type="transmembrane region" description="Helical" evidence="8">
    <location>
        <begin position="165"/>
        <end position="186"/>
    </location>
</feature>
<organism evidence="11 12">
    <name type="scientific">Candidatus Allocopromorpha excrementigallinarum</name>
    <dbReference type="NCBI Taxonomy" id="2840742"/>
    <lineage>
        <taxon>Bacteria</taxon>
        <taxon>Bacillati</taxon>
        <taxon>Bacillota</taxon>
        <taxon>Clostridia</taxon>
        <taxon>Eubacteriales</taxon>
        <taxon>Eubacteriaceae</taxon>
        <taxon>Eubacteriaceae incertae sedis</taxon>
        <taxon>Candidatus Allocopromorpha</taxon>
    </lineage>
</organism>
<feature type="transmembrane region" description="Helical" evidence="8">
    <location>
        <begin position="352"/>
        <end position="369"/>
    </location>
</feature>
<feature type="transmembrane region" description="Helical" evidence="8">
    <location>
        <begin position="138"/>
        <end position="159"/>
    </location>
</feature>
<feature type="transmembrane region" description="Helical" evidence="8">
    <location>
        <begin position="434"/>
        <end position="454"/>
    </location>
</feature>
<feature type="transmembrane region" description="Helical" evidence="8">
    <location>
        <begin position="262"/>
        <end position="287"/>
    </location>
</feature>
<feature type="transmembrane region" description="Helical" evidence="8">
    <location>
        <begin position="105"/>
        <end position="126"/>
    </location>
</feature>
<evidence type="ECO:0000313" key="12">
    <source>
        <dbReference type="Proteomes" id="UP000824090"/>
    </source>
</evidence>
<dbReference type="CDD" id="cd17503">
    <property type="entry name" value="MFS_LmrB_MDR_like"/>
    <property type="match status" value="1"/>
</dbReference>
<feature type="transmembrane region" description="Helical" evidence="8">
    <location>
        <begin position="198"/>
        <end position="217"/>
    </location>
</feature>
<dbReference type="Pfam" id="PF07690">
    <property type="entry name" value="MFS_1"/>
    <property type="match status" value="1"/>
</dbReference>
<dbReference type="GO" id="GO:0005886">
    <property type="term" value="C:plasma membrane"/>
    <property type="evidence" value="ECO:0007669"/>
    <property type="project" value="UniProtKB-SubCell"/>
</dbReference>
<dbReference type="Proteomes" id="UP000824090">
    <property type="component" value="Unassembled WGS sequence"/>
</dbReference>
<feature type="domain" description="CBS" evidence="10">
    <location>
        <begin position="488"/>
        <end position="544"/>
    </location>
</feature>
<feature type="transmembrane region" description="Helical" evidence="8">
    <location>
        <begin position="223"/>
        <end position="241"/>
    </location>
</feature>
<dbReference type="SUPFAM" id="SSF54631">
    <property type="entry name" value="CBS-domain pair"/>
    <property type="match status" value="1"/>
</dbReference>
<dbReference type="Gene3D" id="1.20.1250.20">
    <property type="entry name" value="MFS general substrate transporter like domains"/>
    <property type="match status" value="1"/>
</dbReference>
<dbReference type="EMBL" id="DVMP01000034">
    <property type="protein sequence ID" value="HIU25158.1"/>
    <property type="molecule type" value="Genomic_DNA"/>
</dbReference>
<protein>
    <submittedName>
        <fullName evidence="11">DHA2 family efflux MFS transporter permease subunit</fullName>
    </submittedName>
</protein>
<dbReference type="PROSITE" id="PS51371">
    <property type="entry name" value="CBS"/>
    <property type="match status" value="2"/>
</dbReference>
<dbReference type="InterPro" id="IPR046342">
    <property type="entry name" value="CBS_dom_sf"/>
</dbReference>
<evidence type="ECO:0000256" key="7">
    <source>
        <dbReference type="PROSITE-ProRule" id="PRU00703"/>
    </source>
</evidence>
<feature type="transmembrane region" description="Helical" evidence="8">
    <location>
        <begin position="403"/>
        <end position="422"/>
    </location>
</feature>
<dbReference type="PANTHER" id="PTHR42718:SF24">
    <property type="entry name" value="MAJOR FACILITATOR SUPERFAMILY (MFS) PROFILE DOMAIN-CONTAINING PROTEIN"/>
    <property type="match status" value="1"/>
</dbReference>
<evidence type="ECO:0000256" key="8">
    <source>
        <dbReference type="SAM" id="Phobius"/>
    </source>
</evidence>
<feature type="domain" description="CBS" evidence="10">
    <location>
        <begin position="577"/>
        <end position="633"/>
    </location>
</feature>
<dbReference type="InterPro" id="IPR020846">
    <property type="entry name" value="MFS_dom"/>
</dbReference>
<dbReference type="InterPro" id="IPR036259">
    <property type="entry name" value="MFS_trans_sf"/>
</dbReference>